<evidence type="ECO:0000256" key="15">
    <source>
        <dbReference type="SAM" id="MobiDB-lite"/>
    </source>
</evidence>
<feature type="domain" description="Immunoglobulin" evidence="17">
    <location>
        <begin position="63"/>
        <end position="161"/>
    </location>
</feature>
<reference evidence="18 19" key="1">
    <citation type="journal article" date="2008" name="Nature">
        <title>Genome analysis of the platypus reveals unique signatures of evolution.</title>
        <authorList>
            <person name="Warren W.C."/>
            <person name="Hillier L.W."/>
            <person name="Marshall Graves J.A."/>
            <person name="Birney E."/>
            <person name="Ponting C.P."/>
            <person name="Grutzner F."/>
            <person name="Belov K."/>
            <person name="Miller W."/>
            <person name="Clarke L."/>
            <person name="Chinwalla A.T."/>
            <person name="Yang S.P."/>
            <person name="Heger A."/>
            <person name="Locke D.P."/>
            <person name="Miethke P."/>
            <person name="Waters P.D."/>
            <person name="Veyrunes F."/>
            <person name="Fulton L."/>
            <person name="Fulton B."/>
            <person name="Graves T."/>
            <person name="Wallis J."/>
            <person name="Puente X.S."/>
            <person name="Lopez-Otin C."/>
            <person name="Ordonez G.R."/>
            <person name="Eichler E.E."/>
            <person name="Chen L."/>
            <person name="Cheng Z."/>
            <person name="Deakin J.E."/>
            <person name="Alsop A."/>
            <person name="Thompson K."/>
            <person name="Kirby P."/>
            <person name="Papenfuss A.T."/>
            <person name="Wakefield M.J."/>
            <person name="Olender T."/>
            <person name="Lancet D."/>
            <person name="Huttley G.A."/>
            <person name="Smit A.F."/>
            <person name="Pask A."/>
            <person name="Temple-Smith P."/>
            <person name="Batzer M.A."/>
            <person name="Walker J.A."/>
            <person name="Konkel M.K."/>
            <person name="Harris R.S."/>
            <person name="Whittington C.M."/>
            <person name="Wong E.S."/>
            <person name="Gemmell N.J."/>
            <person name="Buschiazzo E."/>
            <person name="Vargas Jentzsch I.M."/>
            <person name="Merkel A."/>
            <person name="Schmitz J."/>
            <person name="Zemann A."/>
            <person name="Churakov G."/>
            <person name="Kriegs J.O."/>
            <person name="Brosius J."/>
            <person name="Murchison E.P."/>
            <person name="Sachidanandam R."/>
            <person name="Smith C."/>
            <person name="Hannon G.J."/>
            <person name="Tsend-Ayush E."/>
            <person name="McMillan D."/>
            <person name="Attenborough R."/>
            <person name="Rens W."/>
            <person name="Ferguson-Smith M."/>
            <person name="Lefevre C.M."/>
            <person name="Sharp J.A."/>
            <person name="Nicholas K.R."/>
            <person name="Ray D.A."/>
            <person name="Kube M."/>
            <person name="Reinhardt R."/>
            <person name="Pringle T.H."/>
            <person name="Taylor J."/>
            <person name="Jones R.C."/>
            <person name="Nixon B."/>
            <person name="Dacheux J.L."/>
            <person name="Niwa H."/>
            <person name="Sekita Y."/>
            <person name="Huang X."/>
            <person name="Stark A."/>
            <person name="Kheradpour P."/>
            <person name="Kellis M."/>
            <person name="Flicek P."/>
            <person name="Chen Y."/>
            <person name="Webber C."/>
            <person name="Hardison R."/>
            <person name="Nelson J."/>
            <person name="Hallsworth-Pepin K."/>
            <person name="Delehaunty K."/>
            <person name="Markovic C."/>
            <person name="Minx P."/>
            <person name="Feng Y."/>
            <person name="Kremitzki C."/>
            <person name="Mitreva M."/>
            <person name="Glasscock J."/>
            <person name="Wylie T."/>
            <person name="Wohldmann P."/>
            <person name="Thiru P."/>
            <person name="Nhan M.N."/>
            <person name="Pohl C.S."/>
            <person name="Smith S.M."/>
            <person name="Hou S."/>
            <person name="Nefedov M."/>
            <person name="de Jong P.J."/>
            <person name="Renfree M.B."/>
            <person name="Mardis E.R."/>
            <person name="Wilson R.K."/>
        </authorList>
    </citation>
    <scope>NUCLEOTIDE SEQUENCE [LARGE SCALE GENOMIC DNA]</scope>
    <source>
        <strain evidence="18 19">Glennie</strain>
    </source>
</reference>
<dbReference type="FunFam" id="2.60.40.10:FF:001672">
    <property type="entry name" value="Triggering receptor expressed on myeloid cells like 2"/>
    <property type="match status" value="1"/>
</dbReference>
<keyword evidence="2" id="KW-1003">Cell membrane</keyword>
<dbReference type="InterPro" id="IPR003599">
    <property type="entry name" value="Ig_sub"/>
</dbReference>
<feature type="compositionally biased region" description="Low complexity" evidence="15">
    <location>
        <begin position="259"/>
        <end position="278"/>
    </location>
</feature>
<dbReference type="SMART" id="SM00409">
    <property type="entry name" value="IG"/>
    <property type="match status" value="1"/>
</dbReference>
<evidence type="ECO:0000256" key="7">
    <source>
        <dbReference type="ARBA" id="ARBA00023157"/>
    </source>
</evidence>
<evidence type="ECO:0000256" key="9">
    <source>
        <dbReference type="ARBA" id="ARBA00023180"/>
    </source>
</evidence>
<reference evidence="18" key="3">
    <citation type="submission" date="2025-09" db="UniProtKB">
        <authorList>
            <consortium name="Ensembl"/>
        </authorList>
    </citation>
    <scope>IDENTIFICATION</scope>
    <source>
        <strain evidence="18">Glennie</strain>
    </source>
</reference>
<keyword evidence="9" id="KW-0325">Glycoprotein</keyword>
<dbReference type="Proteomes" id="UP000002279">
    <property type="component" value="Chromosome 7"/>
</dbReference>
<dbReference type="Gene3D" id="2.60.40.10">
    <property type="entry name" value="Immunoglobulins"/>
    <property type="match status" value="1"/>
</dbReference>
<evidence type="ECO:0000256" key="4">
    <source>
        <dbReference type="ARBA" id="ARBA00022729"/>
    </source>
</evidence>
<organism evidence="18 19">
    <name type="scientific">Ornithorhynchus anatinus</name>
    <name type="common">Duckbill platypus</name>
    <dbReference type="NCBI Taxonomy" id="9258"/>
    <lineage>
        <taxon>Eukaryota</taxon>
        <taxon>Metazoa</taxon>
        <taxon>Chordata</taxon>
        <taxon>Craniata</taxon>
        <taxon>Vertebrata</taxon>
        <taxon>Euteleostomi</taxon>
        <taxon>Mammalia</taxon>
        <taxon>Monotremata</taxon>
        <taxon>Ornithorhynchidae</taxon>
        <taxon>Ornithorhynchus</taxon>
    </lineage>
</organism>
<dbReference type="CDD" id="cd05716">
    <property type="entry name" value="IgV_pIgR_like"/>
    <property type="match status" value="1"/>
</dbReference>
<accession>A0A6I8NFM6</accession>
<dbReference type="InterPro" id="IPR013783">
    <property type="entry name" value="Ig-like_fold"/>
</dbReference>
<dbReference type="Ensembl" id="ENSOANT00000058407.1">
    <property type="protein sequence ID" value="ENSOANP00000039511.1"/>
    <property type="gene ID" value="ENSOANG00000048521.1"/>
</dbReference>
<evidence type="ECO:0000256" key="10">
    <source>
        <dbReference type="ARBA" id="ARBA00023319"/>
    </source>
</evidence>
<dbReference type="GO" id="GO:0009986">
    <property type="term" value="C:cell surface"/>
    <property type="evidence" value="ECO:0000318"/>
    <property type="project" value="GO_Central"/>
</dbReference>
<keyword evidence="19" id="KW-1185">Reference proteome</keyword>
<gene>
    <name evidence="18" type="primary">TREML2</name>
</gene>
<evidence type="ECO:0000256" key="8">
    <source>
        <dbReference type="ARBA" id="ARBA00023170"/>
    </source>
</evidence>
<comment type="subunit">
    <text evidence="12">Interacts with CD276 and this interaction enhances T-cell activation.</text>
</comment>
<dbReference type="GO" id="GO:0005886">
    <property type="term" value="C:plasma membrane"/>
    <property type="evidence" value="ECO:0007669"/>
    <property type="project" value="UniProtKB-SubCell"/>
</dbReference>
<keyword evidence="10" id="KW-0393">Immunoglobulin domain</keyword>
<dbReference type="InParanoid" id="A0A6I8NFM6"/>
<evidence type="ECO:0000256" key="5">
    <source>
        <dbReference type="ARBA" id="ARBA00022989"/>
    </source>
</evidence>
<evidence type="ECO:0000256" key="13">
    <source>
        <dbReference type="ARBA" id="ARBA00071543"/>
    </source>
</evidence>
<feature type="region of interest" description="Disordered" evidence="15">
    <location>
        <begin position="248"/>
        <end position="282"/>
    </location>
</feature>
<evidence type="ECO:0000256" key="3">
    <source>
        <dbReference type="ARBA" id="ARBA00022692"/>
    </source>
</evidence>
<feature type="compositionally biased region" description="Polar residues" evidence="15">
    <location>
        <begin position="309"/>
        <end position="329"/>
    </location>
</feature>
<dbReference type="InterPro" id="IPR036179">
    <property type="entry name" value="Ig-like_dom_sf"/>
</dbReference>
<dbReference type="GO" id="GO:0038023">
    <property type="term" value="F:signaling receptor activity"/>
    <property type="evidence" value="ECO:0000318"/>
    <property type="project" value="GO_Central"/>
</dbReference>
<feature type="region of interest" description="Disordered" evidence="15">
    <location>
        <begin position="309"/>
        <end position="335"/>
    </location>
</feature>
<evidence type="ECO:0000313" key="19">
    <source>
        <dbReference type="Proteomes" id="UP000002279"/>
    </source>
</evidence>
<protein>
    <recommendedName>
        <fullName evidence="13">Trem-like transcript 2 protein</fullName>
    </recommendedName>
    <alternativeName>
        <fullName evidence="14">Triggering receptor expressed on myeloid cells-like protein 2</fullName>
    </alternativeName>
</protein>
<keyword evidence="5 16" id="KW-1133">Transmembrane helix</keyword>
<keyword evidence="3 16" id="KW-0812">Transmembrane</keyword>
<sequence>MKASPGRPPRIAAVEAQGGQWPGVIWAARKRMEPGVRCPQSLLLLLLLLLMLWVSALQDEEVYTKVSRREGETLTVSCPYLVRPNRREGKVWCKVRRRKCDPNFSRAWTTGPRYLLQDDPLAGLITVAMNGLRLQDSGKYWCMRNSSHTLYPIKGIQLVVSHAPSKESRPETTESSHWNLVASITARSPTTVTATAIEPPGARSSTILSGSTIRSAPAALPTTAKITSPTIRSLTVARHRTIKTLAVTRHPTTGSPSEATPSTTRSSALARSSPTRSLTTVRSTPTAVAKSFSTGPPSVTWSFSISLPTGAKSSSTKSPTMARSASTRSPAMARGLSTRSSTMAVVLITGASTKARVLPATPPSKARCPSSLGMDDVISSFRDASLTVPVVLVGCLWFLMLAAVFYGFWKKSRMRSERWPPGRPGMGWTGIDPASTGLQELWG</sequence>
<keyword evidence="4" id="KW-0732">Signal</keyword>
<keyword evidence="8" id="KW-0675">Receptor</keyword>
<dbReference type="GeneTree" id="ENSGT00940000153835"/>
<dbReference type="InterPro" id="IPR052314">
    <property type="entry name" value="Immune_rcpt_domain"/>
</dbReference>
<name>A0A6I8NFM6_ORNAN</name>
<evidence type="ECO:0000256" key="14">
    <source>
        <dbReference type="ARBA" id="ARBA00082751"/>
    </source>
</evidence>
<evidence type="ECO:0000313" key="18">
    <source>
        <dbReference type="Ensembl" id="ENSOANP00000039511.1"/>
    </source>
</evidence>
<keyword evidence="7" id="KW-1015">Disulfide bond</keyword>
<evidence type="ECO:0000256" key="12">
    <source>
        <dbReference type="ARBA" id="ARBA00066031"/>
    </source>
</evidence>
<evidence type="ECO:0000259" key="17">
    <source>
        <dbReference type="SMART" id="SM00409"/>
    </source>
</evidence>
<comment type="function">
    <text evidence="11">Cell surface receptor that may play a role in the innate and adaptive immune response. Acts as a counter-receptor for CD276 and interaction with CD276 on T-cells enhances T-cell activation.</text>
</comment>
<proteinExistence type="predicted"/>
<keyword evidence="6 16" id="KW-0472">Membrane</keyword>
<evidence type="ECO:0000256" key="11">
    <source>
        <dbReference type="ARBA" id="ARBA00059754"/>
    </source>
</evidence>
<dbReference type="PANTHER" id="PTHR16423">
    <property type="entry name" value="TREM-LIKE TRANSCRIPT PROTEIN"/>
    <property type="match status" value="1"/>
</dbReference>
<evidence type="ECO:0000256" key="2">
    <source>
        <dbReference type="ARBA" id="ARBA00022475"/>
    </source>
</evidence>
<evidence type="ECO:0000256" key="16">
    <source>
        <dbReference type="SAM" id="Phobius"/>
    </source>
</evidence>
<dbReference type="AlphaFoldDB" id="A0A6I8NFM6"/>
<dbReference type="PANTHER" id="PTHR16423:SF3">
    <property type="entry name" value="TREM-LIKE TRANSCRIPT 2 PROTEIN"/>
    <property type="match status" value="1"/>
</dbReference>
<comment type="subcellular location">
    <subcellularLocation>
        <location evidence="1">Cell membrane</location>
        <topology evidence="1">Single-pass type I membrane protein</topology>
    </subcellularLocation>
</comment>
<dbReference type="SUPFAM" id="SSF48726">
    <property type="entry name" value="Immunoglobulin"/>
    <property type="match status" value="1"/>
</dbReference>
<dbReference type="Bgee" id="ENSOANG00000048521">
    <property type="expression patterns" value="Expressed in liver and 1 other cell type or tissue"/>
</dbReference>
<reference evidence="18" key="2">
    <citation type="submission" date="2025-08" db="UniProtKB">
        <authorList>
            <consortium name="Ensembl"/>
        </authorList>
    </citation>
    <scope>IDENTIFICATION</scope>
    <source>
        <strain evidence="18">Glennie</strain>
    </source>
</reference>
<evidence type="ECO:0000256" key="6">
    <source>
        <dbReference type="ARBA" id="ARBA00023136"/>
    </source>
</evidence>
<evidence type="ECO:0000256" key="1">
    <source>
        <dbReference type="ARBA" id="ARBA00004251"/>
    </source>
</evidence>
<feature type="transmembrane region" description="Helical" evidence="16">
    <location>
        <begin position="386"/>
        <end position="409"/>
    </location>
</feature>